<keyword evidence="2" id="KW-1185">Reference proteome</keyword>
<sequence length="79" mass="8965">MSDHFSLAFFIASCNKHWSNSKDPKICQLAGYTWANFSSRPLAICPGQQIVVVCCSQNVRNRLCVICRCLITLLLDLWD</sequence>
<reference evidence="1" key="1">
    <citation type="thesis" date="2020" institute="ProQuest LLC" country="789 East Eisenhower Parkway, Ann Arbor, MI, USA">
        <title>Comparative Genomics and Chromosome Evolution.</title>
        <authorList>
            <person name="Mudd A.B."/>
        </authorList>
    </citation>
    <scope>NUCLEOTIDE SEQUENCE</scope>
    <source>
        <strain evidence="1">Female2</strain>
        <tissue evidence="1">Blood</tissue>
    </source>
</reference>
<organism evidence="1 2">
    <name type="scientific">Hymenochirus boettgeri</name>
    <name type="common">Congo dwarf clawed frog</name>
    <dbReference type="NCBI Taxonomy" id="247094"/>
    <lineage>
        <taxon>Eukaryota</taxon>
        <taxon>Metazoa</taxon>
        <taxon>Chordata</taxon>
        <taxon>Craniata</taxon>
        <taxon>Vertebrata</taxon>
        <taxon>Euteleostomi</taxon>
        <taxon>Amphibia</taxon>
        <taxon>Batrachia</taxon>
        <taxon>Anura</taxon>
        <taxon>Pipoidea</taxon>
        <taxon>Pipidae</taxon>
        <taxon>Pipinae</taxon>
        <taxon>Hymenochirus</taxon>
    </lineage>
</organism>
<gene>
    <name evidence="1" type="ORF">GDO86_012698</name>
</gene>
<comment type="caution">
    <text evidence="1">The sequence shown here is derived from an EMBL/GenBank/DDBJ whole genome shotgun (WGS) entry which is preliminary data.</text>
</comment>
<evidence type="ECO:0000313" key="1">
    <source>
        <dbReference type="EMBL" id="KAG8434423.1"/>
    </source>
</evidence>
<accession>A0A8T2IRN0</accession>
<name>A0A8T2IRN0_9PIPI</name>
<dbReference type="Proteomes" id="UP000812440">
    <property type="component" value="Chromosome 7"/>
</dbReference>
<dbReference type="EMBL" id="JAACNH010000008">
    <property type="protein sequence ID" value="KAG8434423.1"/>
    <property type="molecule type" value="Genomic_DNA"/>
</dbReference>
<evidence type="ECO:0000313" key="2">
    <source>
        <dbReference type="Proteomes" id="UP000812440"/>
    </source>
</evidence>
<dbReference type="AlphaFoldDB" id="A0A8T2IRN0"/>
<protein>
    <submittedName>
        <fullName evidence="1">Uncharacterized protein</fullName>
    </submittedName>
</protein>
<proteinExistence type="predicted"/>